<keyword evidence="1" id="KW-0378">Hydrolase</keyword>
<keyword evidence="2" id="KW-1185">Reference proteome</keyword>
<reference evidence="1" key="2">
    <citation type="journal article" date="2022" name="New Phytol.">
        <title>Evolutionary transition to the ectomycorrhizal habit in the genomes of a hyperdiverse lineage of mushroom-forming fungi.</title>
        <authorList>
            <person name="Looney B."/>
            <person name="Miyauchi S."/>
            <person name="Morin E."/>
            <person name="Drula E."/>
            <person name="Courty P.E."/>
            <person name="Kohler A."/>
            <person name="Kuo A."/>
            <person name="LaButti K."/>
            <person name="Pangilinan J."/>
            <person name="Lipzen A."/>
            <person name="Riley R."/>
            <person name="Andreopoulos W."/>
            <person name="He G."/>
            <person name="Johnson J."/>
            <person name="Nolan M."/>
            <person name="Tritt A."/>
            <person name="Barry K.W."/>
            <person name="Grigoriev I.V."/>
            <person name="Nagy L.G."/>
            <person name="Hibbett D."/>
            <person name="Henrissat B."/>
            <person name="Matheny P.B."/>
            <person name="Labbe J."/>
            <person name="Martin F.M."/>
        </authorList>
    </citation>
    <scope>NUCLEOTIDE SEQUENCE</scope>
    <source>
        <strain evidence="1">HHB10654</strain>
    </source>
</reference>
<protein>
    <submittedName>
        <fullName evidence="1">Peptidyl-tRNA hydrolase</fullName>
    </submittedName>
</protein>
<comment type="caution">
    <text evidence="1">The sequence shown here is derived from an EMBL/GenBank/DDBJ whole genome shotgun (WGS) entry which is preliminary data.</text>
</comment>
<dbReference type="Proteomes" id="UP000814140">
    <property type="component" value="Unassembled WGS sequence"/>
</dbReference>
<reference evidence="1" key="1">
    <citation type="submission" date="2021-03" db="EMBL/GenBank/DDBJ databases">
        <authorList>
            <consortium name="DOE Joint Genome Institute"/>
            <person name="Ahrendt S."/>
            <person name="Looney B.P."/>
            <person name="Miyauchi S."/>
            <person name="Morin E."/>
            <person name="Drula E."/>
            <person name="Courty P.E."/>
            <person name="Chicoki N."/>
            <person name="Fauchery L."/>
            <person name="Kohler A."/>
            <person name="Kuo A."/>
            <person name="Labutti K."/>
            <person name="Pangilinan J."/>
            <person name="Lipzen A."/>
            <person name="Riley R."/>
            <person name="Andreopoulos W."/>
            <person name="He G."/>
            <person name="Johnson J."/>
            <person name="Barry K.W."/>
            <person name="Grigoriev I.V."/>
            <person name="Nagy L."/>
            <person name="Hibbett D."/>
            <person name="Henrissat B."/>
            <person name="Matheny P.B."/>
            <person name="Labbe J."/>
            <person name="Martin F."/>
        </authorList>
    </citation>
    <scope>NUCLEOTIDE SEQUENCE</scope>
    <source>
        <strain evidence="1">HHB10654</strain>
    </source>
</reference>
<name>A0ACB8T681_9AGAM</name>
<organism evidence="1 2">
    <name type="scientific">Artomyces pyxidatus</name>
    <dbReference type="NCBI Taxonomy" id="48021"/>
    <lineage>
        <taxon>Eukaryota</taxon>
        <taxon>Fungi</taxon>
        <taxon>Dikarya</taxon>
        <taxon>Basidiomycota</taxon>
        <taxon>Agaricomycotina</taxon>
        <taxon>Agaricomycetes</taxon>
        <taxon>Russulales</taxon>
        <taxon>Auriscalpiaceae</taxon>
        <taxon>Artomyces</taxon>
    </lineage>
</organism>
<gene>
    <name evidence="1" type="ORF">BV25DRAFT_380276</name>
</gene>
<proteinExistence type="predicted"/>
<accession>A0ACB8T681</accession>
<evidence type="ECO:0000313" key="2">
    <source>
        <dbReference type="Proteomes" id="UP000814140"/>
    </source>
</evidence>
<evidence type="ECO:0000313" key="1">
    <source>
        <dbReference type="EMBL" id="KAI0063501.1"/>
    </source>
</evidence>
<dbReference type="EMBL" id="MU277202">
    <property type="protein sequence ID" value="KAI0063501.1"/>
    <property type="molecule type" value="Genomic_DNA"/>
</dbReference>
<sequence length="185" mass="19742">MGAQILVAGLGNLPLPLTRHSVGHYVLDSLSARLGAHFSLNKSMGGYYAETTINIDGSPVALGLFKPKPLMNISGPSVAAALHKTARVPSSLIVIHDSLDHRPATLSPKHGGSAGGHNGIRSTISALKTNEFHRLRVGIGRPDSGVSDFVLGRLPSFERQFWSPEGPGLDLVMEQIERIASQRVR</sequence>